<evidence type="ECO:0000313" key="3">
    <source>
        <dbReference type="EMBL" id="GAL82339.1"/>
    </source>
</evidence>
<reference evidence="3 4" key="1">
    <citation type="journal article" date="2014" name="Genome Announc.">
        <title>Draft Genome Sequences of Marine Flavobacterium Algibacter lectus Strains SS8 and NR4.</title>
        <authorList>
            <person name="Takatani N."/>
            <person name="Nakanishi M."/>
            <person name="Meirelles P."/>
            <person name="Mino S."/>
            <person name="Suda W."/>
            <person name="Oshima K."/>
            <person name="Hattori M."/>
            <person name="Ohkuma M."/>
            <person name="Hosokawa M."/>
            <person name="Miyashita K."/>
            <person name="Thompson F.L."/>
            <person name="Niwa A."/>
            <person name="Sawabe T."/>
            <person name="Sawabe T."/>
        </authorList>
    </citation>
    <scope>NUCLEOTIDE SEQUENCE [LARGE SCALE GENOMIC DNA]</scope>
    <source>
        <strain evidence="4">JCM19274</strain>
    </source>
</reference>
<dbReference type="Proteomes" id="UP000029643">
    <property type="component" value="Unassembled WGS sequence"/>
</dbReference>
<dbReference type="PANTHER" id="PTHR16026:SF0">
    <property type="entry name" value="CARTILAGE ACIDIC PROTEIN 1"/>
    <property type="match status" value="1"/>
</dbReference>
<evidence type="ECO:0000256" key="1">
    <source>
        <dbReference type="ARBA" id="ARBA00022729"/>
    </source>
</evidence>
<evidence type="ECO:0000313" key="4">
    <source>
        <dbReference type="Proteomes" id="UP000029643"/>
    </source>
</evidence>
<dbReference type="Pfam" id="PF13517">
    <property type="entry name" value="FG-GAP_3"/>
    <property type="match status" value="3"/>
</dbReference>
<dbReference type="PANTHER" id="PTHR16026">
    <property type="entry name" value="CARTILAGE ACIDIC PROTEIN 1"/>
    <property type="match status" value="1"/>
</dbReference>
<name>A0A090X269_9FLAO</name>
<proteinExistence type="predicted"/>
<feature type="chain" id="PRO_5001868798" evidence="2">
    <location>
        <begin position="30"/>
        <end position="632"/>
    </location>
</feature>
<accession>A0A090X269</accession>
<dbReference type="AlphaFoldDB" id="A0A090X269"/>
<comment type="caution">
    <text evidence="3">The sequence shown here is derived from an EMBL/GenBank/DDBJ whole genome shotgun (WGS) entry which is preliminary data.</text>
</comment>
<dbReference type="InterPro" id="IPR013517">
    <property type="entry name" value="FG-GAP"/>
</dbReference>
<evidence type="ECO:0000256" key="2">
    <source>
        <dbReference type="SAM" id="SignalP"/>
    </source>
</evidence>
<dbReference type="RefSeq" id="WP_052416519.1">
    <property type="nucleotide sequence ID" value="NZ_BBNU01000026.1"/>
</dbReference>
<dbReference type="InterPro" id="IPR027039">
    <property type="entry name" value="Crtac1"/>
</dbReference>
<sequence length="632" mass="70231">MKQLKKLNITCCKLAVLVSCTFFGTSINAQTTPSNNAFTEVYEEFPRQEKNLRKWDAPPVIADLDQDGYQDLLINDHGYGIQVCWNNNGKFEKPYDLIMGDLHGVSIGDFDFDGNLEVIMSRGGGSGSNARNSKTFRVTKKREFIALPDFNVPLELMRGRTLQFFDGDNDGDLDLLNFAFPGAEKKGASENYIYKNDGNGELILHSTLPAIKSNGQKTLVTDFNNDAIFDLVMYGVGNVKAFKGNGDLTFTDVSKQVLPYNIGDVTGIAEIDFDNDGDFDLYFTRGNAFEIGEAFFDKETKTFGFFTKRGEFNFEMPIGDVLQLENFQSQWPNNDTFYIGEASYDYKLEGETHSGKNISLVNSNALGFPDNTNFKNKTGWYIGYIGNKKWRISGYLWAPGTGIVHGVENYPKYTHPEALNDVLLENKGRKLVDVTKEKNVFEASNNEGVTIADFDNNGFPDILITKRGDLIHANESVIFLNKEKSGFEKLSNHQIISTELGAIGMAVETIDYNQDGKTDVVLGNERGGVWHLFKNELKEAKDNNFITIEVGSTNSGKVTALGGAKVEVKSCNNIQIQRVGSTGAQYSQGFNNFMNFGLGKCTEAIKVKVTYTNGETLEKVVARLNSKVLIGK</sequence>
<dbReference type="SUPFAM" id="SSF69318">
    <property type="entry name" value="Integrin alpha N-terminal domain"/>
    <property type="match status" value="2"/>
</dbReference>
<protein>
    <submittedName>
        <fullName evidence="3">Uncharacterized protein</fullName>
    </submittedName>
</protein>
<keyword evidence="1 2" id="KW-0732">Signal</keyword>
<feature type="signal peptide" evidence="2">
    <location>
        <begin position="1"/>
        <end position="29"/>
    </location>
</feature>
<dbReference type="InterPro" id="IPR028994">
    <property type="entry name" value="Integrin_alpha_N"/>
</dbReference>
<gene>
    <name evidence="3" type="ORF">JCM19274_2904</name>
</gene>
<dbReference type="EMBL" id="BBNU01000026">
    <property type="protein sequence ID" value="GAL82339.1"/>
    <property type="molecule type" value="Genomic_DNA"/>
</dbReference>
<organism evidence="3 4">
    <name type="scientific">Algibacter lectus</name>
    <dbReference type="NCBI Taxonomy" id="221126"/>
    <lineage>
        <taxon>Bacteria</taxon>
        <taxon>Pseudomonadati</taxon>
        <taxon>Bacteroidota</taxon>
        <taxon>Flavobacteriia</taxon>
        <taxon>Flavobacteriales</taxon>
        <taxon>Flavobacteriaceae</taxon>
        <taxon>Algibacter</taxon>
    </lineage>
</organism>
<dbReference type="Gene3D" id="2.130.10.130">
    <property type="entry name" value="Integrin alpha, N-terminal"/>
    <property type="match status" value="1"/>
</dbReference>